<dbReference type="PANTHER" id="PTHR33377">
    <property type="entry name" value="OS10G0134700 PROTEIN-RELATED"/>
    <property type="match status" value="1"/>
</dbReference>
<evidence type="ECO:0000313" key="2">
    <source>
        <dbReference type="Proteomes" id="UP000026962"/>
    </source>
</evidence>
<protein>
    <recommendedName>
        <fullName evidence="3">NB-ARC domain-containing protein</fullName>
    </recommendedName>
</protein>
<dbReference type="Proteomes" id="UP000026962">
    <property type="component" value="Chromosome 1"/>
</dbReference>
<dbReference type="Gramene" id="OPUNC01G20810.1">
    <property type="protein sequence ID" value="OPUNC01G20810.1"/>
    <property type="gene ID" value="OPUNC01G20810"/>
</dbReference>
<dbReference type="STRING" id="4537.A0A0E0JKF6"/>
<dbReference type="OMA" id="WSRRMAR"/>
<accession>A0A0E0JKF6</accession>
<dbReference type="HOGENOM" id="CLU_1430165_0_0_1"/>
<name>A0A0E0JKF6_ORYPU</name>
<reference evidence="1" key="2">
    <citation type="submission" date="2018-05" db="EMBL/GenBank/DDBJ databases">
        <title>OpunRS2 (Oryza punctata Reference Sequence Version 2).</title>
        <authorList>
            <person name="Zhang J."/>
            <person name="Kudrna D."/>
            <person name="Lee S."/>
            <person name="Talag J."/>
            <person name="Welchert J."/>
            <person name="Wing R.A."/>
        </authorList>
    </citation>
    <scope>NUCLEOTIDE SEQUENCE [LARGE SCALE GENOMIC DNA]</scope>
</reference>
<keyword evidence="2" id="KW-1185">Reference proteome</keyword>
<dbReference type="EnsemblPlants" id="OPUNC01G20810.1">
    <property type="protein sequence ID" value="OPUNC01G20810.1"/>
    <property type="gene ID" value="OPUNC01G20810"/>
</dbReference>
<evidence type="ECO:0008006" key="3">
    <source>
        <dbReference type="Google" id="ProtNLM"/>
    </source>
</evidence>
<dbReference type="PANTHER" id="PTHR33377:SF94">
    <property type="entry name" value="OS01G0582300 PROTEIN"/>
    <property type="match status" value="1"/>
</dbReference>
<organism evidence="1">
    <name type="scientific">Oryza punctata</name>
    <name type="common">Red rice</name>
    <dbReference type="NCBI Taxonomy" id="4537"/>
    <lineage>
        <taxon>Eukaryota</taxon>
        <taxon>Viridiplantae</taxon>
        <taxon>Streptophyta</taxon>
        <taxon>Embryophyta</taxon>
        <taxon>Tracheophyta</taxon>
        <taxon>Spermatophyta</taxon>
        <taxon>Magnoliopsida</taxon>
        <taxon>Liliopsida</taxon>
        <taxon>Poales</taxon>
        <taxon>Poaceae</taxon>
        <taxon>BOP clade</taxon>
        <taxon>Oryzoideae</taxon>
        <taxon>Oryzeae</taxon>
        <taxon>Oryzinae</taxon>
        <taxon>Oryza</taxon>
    </lineage>
</organism>
<evidence type="ECO:0000313" key="1">
    <source>
        <dbReference type="EnsemblPlants" id="OPUNC01G20810.1"/>
    </source>
</evidence>
<proteinExistence type="predicted"/>
<sequence length="203" mass="23028">MSLVVVELVNDDIGDETWRRFCSSIDTGCRKIIIISRAETTSRLGTTQALKLKRLRRHEFRSNPEEHQELILILRRIATQIKGAFIAATMFARLLRANLNVKFWCYTLEFIRKAMELQLFVCGEHSWNISSDSLHGAITICLTTLMALSICAIVGTKTISACSMKDELRKITTDDVLNKTSAFSEGNFEFLRWKSPIPPITAT</sequence>
<reference evidence="1" key="1">
    <citation type="submission" date="2015-04" db="UniProtKB">
        <authorList>
            <consortium name="EnsemblPlants"/>
        </authorList>
    </citation>
    <scope>IDENTIFICATION</scope>
</reference>
<dbReference type="AlphaFoldDB" id="A0A0E0JKF6"/>